<dbReference type="InterPro" id="IPR010862">
    <property type="entry name" value="DUF1493"/>
</dbReference>
<proteinExistence type="predicted"/>
<evidence type="ECO:0000313" key="2">
    <source>
        <dbReference type="Proteomes" id="UP000193933"/>
    </source>
</evidence>
<dbReference type="Proteomes" id="UP000193933">
    <property type="component" value="Unassembled WGS sequence"/>
</dbReference>
<dbReference type="AlphaFoldDB" id="A0A1X1BWD1"/>
<dbReference type="EMBL" id="MLFN01000024">
    <property type="protein sequence ID" value="ORM52910.1"/>
    <property type="molecule type" value="Genomic_DNA"/>
</dbReference>
<dbReference type="RefSeq" id="WP_094120736.1">
    <property type="nucleotide sequence ID" value="NZ_MLFN01000024.1"/>
</dbReference>
<keyword evidence="2" id="KW-1185">Reference proteome</keyword>
<organism evidence="1 2">
    <name type="scientific">Pantoea conspicua</name>
    <dbReference type="NCBI Taxonomy" id="472705"/>
    <lineage>
        <taxon>Bacteria</taxon>
        <taxon>Pseudomonadati</taxon>
        <taxon>Pseudomonadota</taxon>
        <taxon>Gammaproteobacteria</taxon>
        <taxon>Enterobacterales</taxon>
        <taxon>Erwiniaceae</taxon>
        <taxon>Pantoea</taxon>
    </lineage>
</organism>
<reference evidence="1 2" key="1">
    <citation type="journal article" date="2017" name="Antonie Van Leeuwenhoek">
        <title>Phylogenomic resolution of the bacterial genus Pantoea and its relationship with Erwinia and Tatumella.</title>
        <authorList>
            <person name="Palmer M."/>
            <person name="Steenkamp E.T."/>
            <person name="Coetzee M.P."/>
            <person name="Chan W.Y."/>
            <person name="van Zyl E."/>
            <person name="De Maayer P."/>
            <person name="Coutinho T.A."/>
            <person name="Blom J."/>
            <person name="Smits T.H."/>
            <person name="Duffy B."/>
            <person name="Venter S.N."/>
        </authorList>
    </citation>
    <scope>NUCLEOTIDE SEQUENCE [LARGE SCALE GENOMIC DNA]</scope>
    <source>
        <strain evidence="1 2">LMG 24534</strain>
    </source>
</reference>
<dbReference type="OrthoDB" id="6476622at2"/>
<evidence type="ECO:0000313" key="1">
    <source>
        <dbReference type="EMBL" id="ORM52910.1"/>
    </source>
</evidence>
<accession>A0A1X1BWD1</accession>
<sequence length="112" mass="13395">MVIGDDDIEQRVLRMFSVRAGAYMFRKKKYDTYTPEANIHFDVQLDRDDIEELVEDYSKEFAVDMSDFHLEAYYPKIKHSWNPFRKPDPVDVPDFTIDMFIKSARAGKWLYD</sequence>
<protein>
    <submittedName>
        <fullName evidence="1">Acyl carrier protein</fullName>
    </submittedName>
</protein>
<name>A0A1X1BWD1_9GAMM</name>
<comment type="caution">
    <text evidence="1">The sequence shown here is derived from an EMBL/GenBank/DDBJ whole genome shotgun (WGS) entry which is preliminary data.</text>
</comment>
<gene>
    <name evidence="1" type="ORF">HA41_10230</name>
</gene>
<dbReference type="Pfam" id="PF07377">
    <property type="entry name" value="DUF1493"/>
    <property type="match status" value="1"/>
</dbReference>